<organism evidence="1 2">
    <name type="scientific">Coprobacter tertius</name>
    <dbReference type="NCBI Taxonomy" id="2944915"/>
    <lineage>
        <taxon>Bacteria</taxon>
        <taxon>Pseudomonadati</taxon>
        <taxon>Bacteroidota</taxon>
        <taxon>Bacteroidia</taxon>
        <taxon>Bacteroidales</taxon>
        <taxon>Barnesiellaceae</taxon>
        <taxon>Coprobacter</taxon>
    </lineage>
</organism>
<gene>
    <name evidence="1" type="ORF">NMU02_02490</name>
</gene>
<evidence type="ECO:0000313" key="2">
    <source>
        <dbReference type="Proteomes" id="UP001205603"/>
    </source>
</evidence>
<keyword evidence="2" id="KW-1185">Reference proteome</keyword>
<sequence>MGKPLCVYSKVSASKNKDWRYDLRFFGQNIGEIIVKEDKQNHQDRIFLNVTEDKAKSNKKYFDINVFNGKIDRNSNLAQQFRIKFKQYFDKCSEIKTKSPEHRIESFILNEFAKTLRKQNKQLCNIQPIKLFDAFFQMPTPLKASNHDPEYANHAGGGIDILAE</sequence>
<dbReference type="RefSeq" id="WP_255025601.1">
    <property type="nucleotide sequence ID" value="NZ_JANDHW010000002.1"/>
</dbReference>
<dbReference type="Proteomes" id="UP001205603">
    <property type="component" value="Unassembled WGS sequence"/>
</dbReference>
<proteinExistence type="predicted"/>
<comment type="caution">
    <text evidence="1">The sequence shown here is derived from an EMBL/GenBank/DDBJ whole genome shotgun (WGS) entry which is preliminary data.</text>
</comment>
<evidence type="ECO:0000313" key="1">
    <source>
        <dbReference type="EMBL" id="MCP9610960.1"/>
    </source>
</evidence>
<protein>
    <submittedName>
        <fullName evidence="1">Uncharacterized protein</fullName>
    </submittedName>
</protein>
<name>A0ABT1MEA7_9BACT</name>
<reference evidence="1 2" key="1">
    <citation type="submission" date="2022-07" db="EMBL/GenBank/DDBJ databases">
        <title>Fecal culturing of patients with breast cancer.</title>
        <authorList>
            <person name="Teng N.M.Y."/>
            <person name="Kiu R."/>
            <person name="Evans R."/>
            <person name="Baker D.J."/>
            <person name="Zenner C."/>
            <person name="Robinson S.D."/>
            <person name="Hall L.J."/>
        </authorList>
    </citation>
    <scope>NUCLEOTIDE SEQUENCE [LARGE SCALE GENOMIC DNA]</scope>
    <source>
        <strain evidence="1 2">LH1063</strain>
    </source>
</reference>
<dbReference type="EMBL" id="JANDHW010000002">
    <property type="protein sequence ID" value="MCP9610960.1"/>
    <property type="molecule type" value="Genomic_DNA"/>
</dbReference>
<accession>A0ABT1MEA7</accession>